<dbReference type="RefSeq" id="XP_004183810.1">
    <property type="nucleotide sequence ID" value="XM_004183762.1"/>
</dbReference>
<dbReference type="GeneID" id="14883641"/>
<dbReference type="InterPro" id="IPR036964">
    <property type="entry name" value="RASGEF_cat_dom_sf"/>
</dbReference>
<dbReference type="InterPro" id="IPR001895">
    <property type="entry name" value="RASGEF_cat_dom"/>
</dbReference>
<dbReference type="Pfam" id="PF00617">
    <property type="entry name" value="RasGEF"/>
    <property type="match status" value="1"/>
</dbReference>
<protein>
    <recommendedName>
        <fullName evidence="2">Ras-GEF domain-containing protein</fullName>
    </recommendedName>
</protein>
<dbReference type="SUPFAM" id="SSF48366">
    <property type="entry name" value="Ras GEF"/>
    <property type="match status" value="1"/>
</dbReference>
<sequence length="546" mass="62734">MKTQGITIFPTCTDLPIENIDLAKWALFNIQDVKRKNLEMLLKWIELVHLPITAVGPIFSPDNFDDAKQNYVKLLIKNSDKVFKCKGDIFPHFDELDNGFVALSPQDAFDGLLYPVCTKSIFEGILITLKYFYTSEAFTELVIKKKSLIEKEKNHGDLLLLSNAATLWSNLFEKETSKETIERLRGVFKVIEKPVFAIHILPADTQKNEPDNILRSAPEKRSESLKMAPKSPQTSPKEVSKRKSLVRLKSFSDINGAIMNFLRLDSPREHKEKKRRSTVVGDDLVDITIDEKKSKSVGSTKVSQNEFKMSELEKECESIHIEDISTLKVEYNKKDKKLFTLNTKEFAQQIYAFDFYLLRKMTISDFLHTTMNTQTYLQQIGKLEELADSFLQNKEGSQVAFEFFVETATHLLNFGDYNAAFLIYSALAYSFDEFADDWENMNKAFMKNYVVLDSLFFDSKTSTYPSHFKNERSIYTKIPVMSILLGAISNVYETSKEDKKAEVLFVEKFKIVQKSIVPICSVYNTNQVIPLNRGIQKFLFIVANSK</sequence>
<feature type="domain" description="Ras-GEF" evidence="2">
    <location>
        <begin position="345"/>
        <end position="498"/>
    </location>
</feature>
<dbReference type="GO" id="GO:0005085">
    <property type="term" value="F:guanyl-nucleotide exchange factor activity"/>
    <property type="evidence" value="ECO:0007669"/>
    <property type="project" value="InterPro"/>
</dbReference>
<evidence type="ECO:0000313" key="4">
    <source>
        <dbReference type="Proteomes" id="UP000014680"/>
    </source>
</evidence>
<dbReference type="KEGG" id="eiv:EIN_168290"/>
<dbReference type="VEuPathDB" id="AmoebaDB:EIN_168290"/>
<dbReference type="EMBL" id="KB207112">
    <property type="protein sequence ID" value="ELP84464.1"/>
    <property type="molecule type" value="Genomic_DNA"/>
</dbReference>
<evidence type="ECO:0000259" key="2">
    <source>
        <dbReference type="Pfam" id="PF00617"/>
    </source>
</evidence>
<organism evidence="3 4">
    <name type="scientific">Entamoeba invadens IP1</name>
    <dbReference type="NCBI Taxonomy" id="370355"/>
    <lineage>
        <taxon>Eukaryota</taxon>
        <taxon>Amoebozoa</taxon>
        <taxon>Evosea</taxon>
        <taxon>Archamoebae</taxon>
        <taxon>Mastigamoebida</taxon>
        <taxon>Entamoebidae</taxon>
        <taxon>Entamoeba</taxon>
    </lineage>
</organism>
<keyword evidence="4" id="KW-1185">Reference proteome</keyword>
<dbReference type="OrthoDB" id="28309at2759"/>
<accession>A0A0A1TVJ7</accession>
<dbReference type="Gene3D" id="1.10.840.10">
    <property type="entry name" value="Ras guanine-nucleotide exchange factors catalytic domain"/>
    <property type="match status" value="1"/>
</dbReference>
<evidence type="ECO:0000256" key="1">
    <source>
        <dbReference type="SAM" id="MobiDB-lite"/>
    </source>
</evidence>
<dbReference type="AlphaFoldDB" id="A0A0A1TVJ7"/>
<dbReference type="GO" id="GO:0007264">
    <property type="term" value="P:small GTPase-mediated signal transduction"/>
    <property type="evidence" value="ECO:0007669"/>
    <property type="project" value="InterPro"/>
</dbReference>
<reference evidence="3 4" key="1">
    <citation type="submission" date="2012-10" db="EMBL/GenBank/DDBJ databases">
        <authorList>
            <person name="Zafar N."/>
            <person name="Inman J."/>
            <person name="Hall N."/>
            <person name="Lorenzi H."/>
            <person name="Caler E."/>
        </authorList>
    </citation>
    <scope>NUCLEOTIDE SEQUENCE [LARGE SCALE GENOMIC DNA]</scope>
    <source>
        <strain evidence="3 4">IP1</strain>
    </source>
</reference>
<name>A0A0A1TVJ7_ENTIV</name>
<evidence type="ECO:0000313" key="3">
    <source>
        <dbReference type="EMBL" id="ELP84464.1"/>
    </source>
</evidence>
<dbReference type="InterPro" id="IPR023578">
    <property type="entry name" value="Ras_GEF_dom_sf"/>
</dbReference>
<dbReference type="Proteomes" id="UP000014680">
    <property type="component" value="Unassembled WGS sequence"/>
</dbReference>
<gene>
    <name evidence="3" type="ORF">EIN_168290</name>
</gene>
<feature type="region of interest" description="Disordered" evidence="1">
    <location>
        <begin position="218"/>
        <end position="242"/>
    </location>
</feature>
<proteinExistence type="predicted"/>